<gene>
    <name evidence="2" type="ORF">FKG94_23260</name>
</gene>
<dbReference type="EMBL" id="VHSG01000027">
    <property type="protein sequence ID" value="TQV69712.1"/>
    <property type="molecule type" value="Genomic_DNA"/>
</dbReference>
<dbReference type="AlphaFoldDB" id="A0A545SXL7"/>
<comment type="caution">
    <text evidence="2">The sequence shown here is derived from an EMBL/GenBank/DDBJ whole genome shotgun (WGS) entry which is preliminary data.</text>
</comment>
<evidence type="ECO:0000256" key="1">
    <source>
        <dbReference type="SAM" id="Phobius"/>
    </source>
</evidence>
<feature type="transmembrane region" description="Helical" evidence="1">
    <location>
        <begin position="20"/>
        <end position="37"/>
    </location>
</feature>
<keyword evidence="1" id="KW-0812">Transmembrane</keyword>
<dbReference type="OrthoDB" id="9857624at2"/>
<organism evidence="2 3">
    <name type="scientific">Exilibacterium tricleocarpae</name>
    <dbReference type="NCBI Taxonomy" id="2591008"/>
    <lineage>
        <taxon>Bacteria</taxon>
        <taxon>Pseudomonadati</taxon>
        <taxon>Pseudomonadota</taxon>
        <taxon>Gammaproteobacteria</taxon>
        <taxon>Cellvibrionales</taxon>
        <taxon>Cellvibrionaceae</taxon>
        <taxon>Exilibacterium</taxon>
    </lineage>
</organism>
<keyword evidence="1" id="KW-1133">Transmembrane helix</keyword>
<sequence length="210" mass="24072">MDKPLLWALELQQGKSMEQIVAAVIGGLLAAGAGVLLQSTQERKRIKGLKQSLVRAIQDDLSLAVTLYDKIIDEWDKSQIVWFNTVNELLESRLTVINNRDYLVLFDDDDFRLKVFKYYNKSFQQLSTLQNSQQQKYNIESKFNEIVRDVKMKDARLGHEKAVETAISLMPNENQNLRFINASLPENIGKIKDLKVEAKEILACLTDLKL</sequence>
<accession>A0A545SXL7</accession>
<reference evidence="2 3" key="1">
    <citation type="submission" date="2019-06" db="EMBL/GenBank/DDBJ databases">
        <title>Whole genome sequence for Cellvibrionaceae sp. R142.</title>
        <authorList>
            <person name="Wang G."/>
        </authorList>
    </citation>
    <scope>NUCLEOTIDE SEQUENCE [LARGE SCALE GENOMIC DNA]</scope>
    <source>
        <strain evidence="2 3">R142</strain>
    </source>
</reference>
<proteinExistence type="predicted"/>
<evidence type="ECO:0000313" key="2">
    <source>
        <dbReference type="EMBL" id="TQV69712.1"/>
    </source>
</evidence>
<keyword evidence="3" id="KW-1185">Reference proteome</keyword>
<name>A0A545SXL7_9GAMM</name>
<keyword evidence="1" id="KW-0472">Membrane</keyword>
<dbReference type="Proteomes" id="UP000319732">
    <property type="component" value="Unassembled WGS sequence"/>
</dbReference>
<dbReference type="RefSeq" id="WP_142929351.1">
    <property type="nucleotide sequence ID" value="NZ_ML660105.1"/>
</dbReference>
<evidence type="ECO:0000313" key="3">
    <source>
        <dbReference type="Proteomes" id="UP000319732"/>
    </source>
</evidence>
<protein>
    <submittedName>
        <fullName evidence="2">Uncharacterized protein</fullName>
    </submittedName>
</protein>